<protein>
    <submittedName>
        <fullName evidence="1">Uncharacterized protein</fullName>
    </submittedName>
</protein>
<evidence type="ECO:0000313" key="2">
    <source>
        <dbReference type="Proteomes" id="UP000188145"/>
    </source>
</evidence>
<name>A0A1Q2CLZ9_9ACTN</name>
<dbReference type="EMBL" id="CP019606">
    <property type="protein sequence ID" value="AQP47080.1"/>
    <property type="molecule type" value="Genomic_DNA"/>
</dbReference>
<evidence type="ECO:0000313" key="1">
    <source>
        <dbReference type="EMBL" id="AQP47080.1"/>
    </source>
</evidence>
<dbReference type="InterPro" id="IPR026487">
    <property type="entry name" value="CHP04141"/>
</dbReference>
<dbReference type="KEGG" id="tes:BW730_05665"/>
<dbReference type="AlphaFoldDB" id="A0A1Q2CLZ9"/>
<organism evidence="1 2">
    <name type="scientific">Tessaracoccus aquimaris</name>
    <dbReference type="NCBI Taxonomy" id="1332264"/>
    <lineage>
        <taxon>Bacteria</taxon>
        <taxon>Bacillati</taxon>
        <taxon>Actinomycetota</taxon>
        <taxon>Actinomycetes</taxon>
        <taxon>Propionibacteriales</taxon>
        <taxon>Propionibacteriaceae</taxon>
        <taxon>Tessaracoccus</taxon>
    </lineage>
</organism>
<reference evidence="2" key="1">
    <citation type="submission" date="2017-02" db="EMBL/GenBank/DDBJ databases">
        <title>Tessaracoccus aquaemaris sp. nov., isolated from the intestine of a Korean rockfish, Sebastes schlegelii, in a marine aquaculture pond.</title>
        <authorList>
            <person name="Tak E.J."/>
            <person name="Bae J.-W."/>
        </authorList>
    </citation>
    <scope>NUCLEOTIDE SEQUENCE [LARGE SCALE GENOMIC DNA]</scope>
    <source>
        <strain evidence="2">NSG39</strain>
    </source>
</reference>
<dbReference type="NCBIfam" id="TIGR04141">
    <property type="entry name" value="TIGR04141 family sporadically distributed protein"/>
    <property type="match status" value="1"/>
</dbReference>
<dbReference type="Proteomes" id="UP000188145">
    <property type="component" value="Chromosome"/>
</dbReference>
<keyword evidence="2" id="KW-1185">Reference proteome</keyword>
<proteinExistence type="predicted"/>
<gene>
    <name evidence="1" type="ORF">BW730_05665</name>
</gene>
<dbReference type="STRING" id="1332264.BW730_05665"/>
<dbReference type="Pfam" id="PF19614">
    <property type="entry name" value="DUF6119"/>
    <property type="match status" value="1"/>
</dbReference>
<sequence length="212" mass="23387">MRTQRLTTFLLRDVEAFDDAIDDDASAGLETSKLTESSGLVGRFYSRKNFPSTPSWAKYVEPAVEGGIHGVQSASASGLLLLTVDGHTFALTFGYGRSFLDRAKIERRFGLKVALNLIDEKQIRSLDTKLFDETVVSRNTKTRRTAELPAFGVDILRDIVRAVTGVAPPSSGYKGVLPFFSRLTLMQTVRDLNRLGFTKIALARVPLEEPST</sequence>
<accession>A0A1Q2CLZ9</accession>